<dbReference type="GO" id="GO:0015288">
    <property type="term" value="F:porin activity"/>
    <property type="evidence" value="ECO:0007669"/>
    <property type="project" value="InterPro"/>
</dbReference>
<dbReference type="InterPro" id="IPR007049">
    <property type="entry name" value="Carb-sel_porin_OprB"/>
</dbReference>
<dbReference type="EMBL" id="JADWDC010000022">
    <property type="protein sequence ID" value="MCC0177467.1"/>
    <property type="molecule type" value="Genomic_DNA"/>
</dbReference>
<organism evidence="4 5">
    <name type="scientific">Waterburya agarophytonicola KI4</name>
    <dbReference type="NCBI Taxonomy" id="2874699"/>
    <lineage>
        <taxon>Bacteria</taxon>
        <taxon>Bacillati</taxon>
        <taxon>Cyanobacteriota</taxon>
        <taxon>Cyanophyceae</taxon>
        <taxon>Pleurocapsales</taxon>
        <taxon>Hyellaceae</taxon>
        <taxon>Waterburya</taxon>
        <taxon>Waterburya agarophytonicola</taxon>
    </lineage>
</organism>
<dbReference type="Pfam" id="PF00395">
    <property type="entry name" value="SLH"/>
    <property type="match status" value="1"/>
</dbReference>
<keyword evidence="2" id="KW-0732">Signal</keyword>
<evidence type="ECO:0000259" key="3">
    <source>
        <dbReference type="PROSITE" id="PS51272"/>
    </source>
</evidence>
<dbReference type="InterPro" id="IPR047684">
    <property type="entry name" value="Por_som-like"/>
</dbReference>
<evidence type="ECO:0000313" key="5">
    <source>
        <dbReference type="Proteomes" id="UP000729733"/>
    </source>
</evidence>
<dbReference type="AlphaFoldDB" id="A0A964BSM4"/>
<feature type="signal peptide" evidence="2">
    <location>
        <begin position="1"/>
        <end position="28"/>
    </location>
</feature>
<feature type="domain" description="SLH" evidence="3">
    <location>
        <begin position="61"/>
        <end position="125"/>
    </location>
</feature>
<dbReference type="InterPro" id="IPR001119">
    <property type="entry name" value="SLH_dom"/>
</dbReference>
<comment type="caution">
    <text evidence="4">The sequence shown here is derived from an EMBL/GenBank/DDBJ whole genome shotgun (WGS) entry which is preliminary data.</text>
</comment>
<dbReference type="PANTHER" id="PTHR43308">
    <property type="entry name" value="OUTER MEMBRANE PROTEIN ALPHA-RELATED"/>
    <property type="match status" value="1"/>
</dbReference>
<gene>
    <name evidence="4" type="ORF">I4641_10810</name>
</gene>
<name>A0A964BSM4_9CYAN</name>
<protein>
    <submittedName>
        <fullName evidence="4">Carbohydrate porin</fullName>
    </submittedName>
</protein>
<dbReference type="PROSITE" id="PS51272">
    <property type="entry name" value="SLH"/>
    <property type="match status" value="1"/>
</dbReference>
<accession>A0A964BSM4</accession>
<comment type="similarity">
    <text evidence="1 2">Belongs to the OprB family.</text>
</comment>
<dbReference type="PANTHER" id="PTHR43308:SF1">
    <property type="entry name" value="OUTER MEMBRANE PROTEIN ALPHA"/>
    <property type="match status" value="1"/>
</dbReference>
<dbReference type="InterPro" id="IPR051465">
    <property type="entry name" value="Cell_Envelope_Struct_Comp"/>
</dbReference>
<dbReference type="NCBIfam" id="NF033921">
    <property type="entry name" value="por_somb"/>
    <property type="match status" value="1"/>
</dbReference>
<dbReference type="Proteomes" id="UP000729733">
    <property type="component" value="Unassembled WGS sequence"/>
</dbReference>
<sequence>MNKLFWQAAKVAPILFATSLFTANSAGAQTITADKGAVNETLEQINNYQQSNQDSLPQVTNVNQLRDVSPTDWAYEALRSLVDRYGCISGFPNQTYRGNQPLSRYEFAAGLNSCLNQIERLIASQDSVGTEELETIQRLTQEFEAELATIGGRVDEIESRTAVLEDSQFSTTTKLKGEVIFNVSDAFGGGLDATSLAENALIANGTIQEGENPTDEQVQAFVGDVNNDGQVNEDDVNQFEDDSEIDDEAAFSNRVRLNFDTSFYGKDRLRARLQAANVPDYGDVTGTDSARLAFDGDNGNSVELSKLYYQFPLTERVTGYVGTTGLGLDDIFNPGNPTLESSGSGALTRFNRYNPLVFRGTDGAGGGATLDIIPDKVAVTALYLTDNANDTAQREGLFNGSFSAGGQIEFTPFEALQLSATYVRNYQTGDSVNQSGSTVSGFATEPFNGIDTTANKVGVNANFEVGEKISLGGFGGYADVKGLVQGDNNNPSGQIWTWGANVSILDLVKEGSQLSFAGGMVPKFTSDIGAEEVAAGVQEDQDTSYLVEAQYKFPLNDNISITPGAYAVFNPNHVSDNDTVYAGVLRTTFQF</sequence>
<dbReference type="GO" id="GO:0016020">
    <property type="term" value="C:membrane"/>
    <property type="evidence" value="ECO:0007669"/>
    <property type="project" value="InterPro"/>
</dbReference>
<feature type="chain" id="PRO_5038164641" evidence="2">
    <location>
        <begin position="29"/>
        <end position="591"/>
    </location>
</feature>
<proteinExistence type="inferred from homology"/>
<dbReference type="RefSeq" id="WP_229640532.1">
    <property type="nucleotide sequence ID" value="NZ_JADWDC010000022.1"/>
</dbReference>
<dbReference type="Gene3D" id="2.40.160.180">
    <property type="entry name" value="Carbohydrate-selective porin OprB"/>
    <property type="match status" value="1"/>
</dbReference>
<dbReference type="InterPro" id="IPR038673">
    <property type="entry name" value="OprB_sf"/>
</dbReference>
<evidence type="ECO:0000256" key="2">
    <source>
        <dbReference type="RuleBase" id="RU363072"/>
    </source>
</evidence>
<evidence type="ECO:0000313" key="4">
    <source>
        <dbReference type="EMBL" id="MCC0177467.1"/>
    </source>
</evidence>
<reference evidence="4" key="1">
    <citation type="journal article" date="2021" name="Antonie Van Leeuwenhoek">
        <title>Draft genome and description of Waterburya agarophytonicola gen. nov. sp. nov. (Pleurocapsales, Cyanobacteria): a seaweed symbiont.</title>
        <authorList>
            <person name="Bonthond G."/>
            <person name="Shalygin S."/>
            <person name="Bayer T."/>
            <person name="Weinberger F."/>
        </authorList>
    </citation>
    <scope>NUCLEOTIDE SEQUENCE</scope>
    <source>
        <strain evidence="4">KI4</strain>
    </source>
</reference>
<evidence type="ECO:0000256" key="1">
    <source>
        <dbReference type="ARBA" id="ARBA00008769"/>
    </source>
</evidence>
<dbReference type="GO" id="GO:0008643">
    <property type="term" value="P:carbohydrate transport"/>
    <property type="evidence" value="ECO:0007669"/>
    <property type="project" value="InterPro"/>
</dbReference>
<keyword evidence="5" id="KW-1185">Reference proteome</keyword>
<dbReference type="Pfam" id="PF04966">
    <property type="entry name" value="OprB"/>
    <property type="match status" value="1"/>
</dbReference>